<reference evidence="6 7" key="1">
    <citation type="journal article" date="2017" name="Antonie Van Leeuwenhoek">
        <title>Phylogenomic resolution of the bacterial genus Pantoea and its relationship with Erwinia and Tatumella.</title>
        <authorList>
            <person name="Palmer M."/>
            <person name="Steenkamp E.T."/>
            <person name="Coetzee M.P."/>
            <person name="Chan W.Y."/>
            <person name="van Zyl E."/>
            <person name="De Maayer P."/>
            <person name="Coutinho T.A."/>
            <person name="Blom J."/>
            <person name="Smits T.H."/>
            <person name="Duffy B."/>
            <person name="Venter S.N."/>
        </authorList>
    </citation>
    <scope>NUCLEOTIDE SEQUENCE [LARGE SCALE GENOMIC DNA]</scope>
    <source>
        <strain evidence="6 7">LMG 2657</strain>
    </source>
</reference>
<dbReference type="InterPro" id="IPR000073">
    <property type="entry name" value="AB_hydrolase_1"/>
</dbReference>
<evidence type="ECO:0000259" key="5">
    <source>
        <dbReference type="Pfam" id="PF00561"/>
    </source>
</evidence>
<organism evidence="6 7">
    <name type="scientific">Pantoea cypripedii</name>
    <name type="common">Pectobacterium cypripedii</name>
    <name type="synonym">Erwinia cypripedii</name>
    <dbReference type="NCBI Taxonomy" id="55209"/>
    <lineage>
        <taxon>Bacteria</taxon>
        <taxon>Pseudomonadati</taxon>
        <taxon>Pseudomonadota</taxon>
        <taxon>Gammaproteobacteria</taxon>
        <taxon>Enterobacterales</taxon>
        <taxon>Erwiniaceae</taxon>
        <taxon>Pantoea</taxon>
    </lineage>
</organism>
<dbReference type="PROSITE" id="PS01133">
    <property type="entry name" value="UPF0017"/>
    <property type="match status" value="1"/>
</dbReference>
<comment type="similarity">
    <text evidence="1">Belongs to the AB hydrolase superfamily. AB hydrolase 4 family.</text>
</comment>
<evidence type="ECO:0000256" key="2">
    <source>
        <dbReference type="ARBA" id="ARBA00022487"/>
    </source>
</evidence>
<feature type="domain" description="AB hydrolase-1" evidence="5">
    <location>
        <begin position="74"/>
        <end position="313"/>
    </location>
</feature>
<dbReference type="GO" id="GO:0034338">
    <property type="term" value="F:short-chain carboxylesterase activity"/>
    <property type="evidence" value="ECO:0007669"/>
    <property type="project" value="TreeGrafter"/>
</dbReference>
<dbReference type="InterPro" id="IPR000952">
    <property type="entry name" value="AB_hydrolase_4_CS"/>
</dbReference>
<name>A0A1X1EZ58_PANCY</name>
<keyword evidence="2" id="KW-0719">Serine esterase</keyword>
<dbReference type="GO" id="GO:0047372">
    <property type="term" value="F:monoacylglycerol lipase activity"/>
    <property type="evidence" value="ECO:0007669"/>
    <property type="project" value="TreeGrafter"/>
</dbReference>
<dbReference type="STRING" id="55209.HA50_18885"/>
<dbReference type="Gene3D" id="3.40.50.1820">
    <property type="entry name" value="alpha/beta hydrolase"/>
    <property type="match status" value="1"/>
</dbReference>
<dbReference type="InterPro" id="IPR029058">
    <property type="entry name" value="AB_hydrolase_fold"/>
</dbReference>
<dbReference type="FunFam" id="3.40.50.1820:FF:000080">
    <property type="entry name" value="Alpha/beta hydrolase"/>
    <property type="match status" value="1"/>
</dbReference>
<gene>
    <name evidence="6" type="ORF">HA50_18885</name>
</gene>
<keyword evidence="3 6" id="KW-0378">Hydrolase</keyword>
<sequence length="338" mass="38417">MHQTSVYHSNFDSPPGETFIPLSGFRNPHLQTLLPRLLRRRVTLRPHWQRLDLPDGDFVDLAWSEDPVQAAHKPRMVLFHGLEGSFHSPYAHGLMQACQARGWLAVVMHFRGCSGEPNRLHRIYHSGETEDASYFLRWLRREWGTVPTTAVGVSLGANMLACLAGIEGSDAPFDAAVAISAPLLLEPCSQKLENGFSRFYQHYLLTQLKKNAKRKLRAWPGTLPVDLRQLRTLRRLRDFDDAVTSRAHGFIDAGDYYHRASAMPHLINVRKPLLIIHAKDDPFMTDAVIPQPEQLSSSIEYQLTQQGGHVGFVGGTLLRPQMWLEQRVPQWLSTYLDM</sequence>
<dbReference type="PIRSF" id="PIRSF005211">
    <property type="entry name" value="Ab_hydro_YheT"/>
    <property type="match status" value="1"/>
</dbReference>
<dbReference type="RefSeq" id="WP_084877394.1">
    <property type="nucleotide sequence ID" value="NZ_JAGGMY010000001.1"/>
</dbReference>
<feature type="active site" description="Charge relay system" evidence="4">
    <location>
        <position position="154"/>
    </location>
</feature>
<dbReference type="NCBIfam" id="NF008218">
    <property type="entry name" value="PRK10985.1"/>
    <property type="match status" value="1"/>
</dbReference>
<dbReference type="InterPro" id="IPR012020">
    <property type="entry name" value="ABHD4"/>
</dbReference>
<keyword evidence="7" id="KW-1185">Reference proteome</keyword>
<dbReference type="EMBL" id="MLJI01000001">
    <property type="protein sequence ID" value="ORM95300.1"/>
    <property type="molecule type" value="Genomic_DNA"/>
</dbReference>
<evidence type="ECO:0000256" key="3">
    <source>
        <dbReference type="ARBA" id="ARBA00022801"/>
    </source>
</evidence>
<proteinExistence type="inferred from homology"/>
<accession>A0A1X1EZ58</accession>
<dbReference type="Proteomes" id="UP000193749">
    <property type="component" value="Unassembled WGS sequence"/>
</dbReference>
<evidence type="ECO:0000313" key="6">
    <source>
        <dbReference type="EMBL" id="ORM95300.1"/>
    </source>
</evidence>
<protein>
    <submittedName>
        <fullName evidence="6">Hydrolase</fullName>
    </submittedName>
</protein>
<dbReference type="PANTHER" id="PTHR10794">
    <property type="entry name" value="ABHYDROLASE DOMAIN-CONTAINING PROTEIN"/>
    <property type="match status" value="1"/>
</dbReference>
<dbReference type="Pfam" id="PF00561">
    <property type="entry name" value="Abhydrolase_1"/>
    <property type="match status" value="1"/>
</dbReference>
<dbReference type="SUPFAM" id="SSF53474">
    <property type="entry name" value="alpha/beta-Hydrolases"/>
    <property type="match status" value="1"/>
</dbReference>
<evidence type="ECO:0000256" key="4">
    <source>
        <dbReference type="PIRSR" id="PIRSR005211-1"/>
    </source>
</evidence>
<comment type="caution">
    <text evidence="6">The sequence shown here is derived from an EMBL/GenBank/DDBJ whole genome shotgun (WGS) entry which is preliminary data.</text>
</comment>
<dbReference type="PANTHER" id="PTHR10794:SF94">
    <property type="entry name" value="ESTERASE YHET-RELATED"/>
    <property type="match status" value="1"/>
</dbReference>
<dbReference type="InterPro" id="IPR050960">
    <property type="entry name" value="AB_hydrolase_4_sf"/>
</dbReference>
<dbReference type="OrthoDB" id="332676at2"/>
<evidence type="ECO:0000256" key="1">
    <source>
        <dbReference type="ARBA" id="ARBA00010884"/>
    </source>
</evidence>
<dbReference type="AlphaFoldDB" id="A0A1X1EZ58"/>
<feature type="active site" description="Charge relay system" evidence="4">
    <location>
        <position position="281"/>
    </location>
</feature>
<evidence type="ECO:0000313" key="7">
    <source>
        <dbReference type="Proteomes" id="UP000193749"/>
    </source>
</evidence>
<feature type="active site" description="Charge relay system" evidence="4">
    <location>
        <position position="309"/>
    </location>
</feature>